<reference evidence="1" key="1">
    <citation type="journal article" date="2021" name="Mol. Plant Microbe Interact.">
        <title>Complete Genome Sequence of the Plant-Pathogenic Fungus Colletotrichum lupini.</title>
        <authorList>
            <person name="Baroncelli R."/>
            <person name="Pensec F."/>
            <person name="Da Lio D."/>
            <person name="Boufleur T."/>
            <person name="Vicente I."/>
            <person name="Sarrocco S."/>
            <person name="Picot A."/>
            <person name="Baraldi E."/>
            <person name="Sukno S."/>
            <person name="Thon M."/>
            <person name="Le Floch G."/>
        </authorList>
    </citation>
    <scope>NUCLEOTIDE SEQUENCE</scope>
    <source>
        <strain evidence="1">IMI 504893</strain>
    </source>
</reference>
<evidence type="ECO:0000313" key="1">
    <source>
        <dbReference type="EMBL" id="UQC91028.1"/>
    </source>
</evidence>
<protein>
    <submittedName>
        <fullName evidence="1">Uncharacterized protein</fullName>
    </submittedName>
</protein>
<accession>A0A9Q8WPB9</accession>
<organism evidence="1 2">
    <name type="scientific">Colletotrichum lupini</name>
    <dbReference type="NCBI Taxonomy" id="145971"/>
    <lineage>
        <taxon>Eukaryota</taxon>
        <taxon>Fungi</taxon>
        <taxon>Dikarya</taxon>
        <taxon>Ascomycota</taxon>
        <taxon>Pezizomycotina</taxon>
        <taxon>Sordariomycetes</taxon>
        <taxon>Hypocreomycetidae</taxon>
        <taxon>Glomerellales</taxon>
        <taxon>Glomerellaceae</taxon>
        <taxon>Colletotrichum</taxon>
        <taxon>Colletotrichum acutatum species complex</taxon>
    </lineage>
</organism>
<gene>
    <name evidence="1" type="ORF">CLUP02_16561</name>
</gene>
<dbReference type="Proteomes" id="UP000830671">
    <property type="component" value="Chromosome 9"/>
</dbReference>
<dbReference type="EMBL" id="CP019481">
    <property type="protein sequence ID" value="UQC91028.1"/>
    <property type="molecule type" value="Genomic_DNA"/>
</dbReference>
<sequence length="139" mass="15391">MRDETKYLVYNTTSVLRAPHHHGLRGTQHGNKLPTNGTSNDVKPHLERLAPLDRHCALASSKLELMRWRIAHTRGPKVMRICMPVFVHSLSYLYYVLGSPRCSPPSLPALGIVLAIPIPSNAMNPSLQPVDVLLSLVGL</sequence>
<evidence type="ECO:0000313" key="2">
    <source>
        <dbReference type="Proteomes" id="UP000830671"/>
    </source>
</evidence>
<proteinExistence type="predicted"/>
<keyword evidence="2" id="KW-1185">Reference proteome</keyword>
<dbReference type="GeneID" id="73350490"/>
<dbReference type="KEGG" id="clup:CLUP02_16561"/>
<dbReference type="AlphaFoldDB" id="A0A9Q8WPB9"/>
<dbReference type="RefSeq" id="XP_049152627.1">
    <property type="nucleotide sequence ID" value="XM_049295480.1"/>
</dbReference>
<name>A0A9Q8WPB9_9PEZI</name>